<protein>
    <submittedName>
        <fullName evidence="1">Uncharacterized protein</fullName>
    </submittedName>
</protein>
<proteinExistence type="predicted"/>
<dbReference type="AlphaFoldDB" id="A0A6C0I1E9"/>
<evidence type="ECO:0000313" key="1">
    <source>
        <dbReference type="EMBL" id="QHT86245.1"/>
    </source>
</evidence>
<sequence>MESSLEILLRNNGILCHIMQYIGSIKYCIFTFSLLFRELDGYINITEVIKEIFIHHIYTKLYTNFFRPIQNNQDHINKLYKIFSNAKKEINFTELALICAEHTVSYLTTPDSDNYWFIKIIEEYYYIGGINIIEWRLIIIKFDNNEDYSKINWGPIHNLLLAHLDNKVYRFHIDKMTRYYIDEDTTLLDDFYSNELRKLLNIGDNGNGNIGDNGNNYEYDKKILFWAVMGLVFTICTDYSDRPKKRDLLMKQCTIILYTNYFNNTMLLTYSIFVADIFSNCTFIKTQFGSIFEFLAYFNNAYPYMAVDLDADRFCSILDLTR</sequence>
<reference evidence="1" key="1">
    <citation type="journal article" date="2020" name="Nature">
        <title>Giant virus diversity and host interactions through global metagenomics.</title>
        <authorList>
            <person name="Schulz F."/>
            <person name="Roux S."/>
            <person name="Paez-Espino D."/>
            <person name="Jungbluth S."/>
            <person name="Walsh D.A."/>
            <person name="Denef V.J."/>
            <person name="McMahon K.D."/>
            <person name="Konstantinidis K.T."/>
            <person name="Eloe-Fadrosh E.A."/>
            <person name="Kyrpides N.C."/>
            <person name="Woyke T."/>
        </authorList>
    </citation>
    <scope>NUCLEOTIDE SEQUENCE</scope>
    <source>
        <strain evidence="1">GVMAG-M-3300023184-186</strain>
    </source>
</reference>
<organism evidence="1">
    <name type="scientific">viral metagenome</name>
    <dbReference type="NCBI Taxonomy" id="1070528"/>
    <lineage>
        <taxon>unclassified sequences</taxon>
        <taxon>metagenomes</taxon>
        <taxon>organismal metagenomes</taxon>
    </lineage>
</organism>
<name>A0A6C0I1E9_9ZZZZ</name>
<dbReference type="EMBL" id="MN740065">
    <property type="protein sequence ID" value="QHT86245.1"/>
    <property type="molecule type" value="Genomic_DNA"/>
</dbReference>
<accession>A0A6C0I1E9</accession>